<protein>
    <submittedName>
        <fullName evidence="1">Uncharacterized protein</fullName>
    </submittedName>
</protein>
<organism evidence="1">
    <name type="scientific">Salmonella enterica</name>
    <name type="common">Salmonella choleraesuis</name>
    <dbReference type="NCBI Taxonomy" id="28901"/>
    <lineage>
        <taxon>Bacteria</taxon>
        <taxon>Pseudomonadati</taxon>
        <taxon>Pseudomonadota</taxon>
        <taxon>Gammaproteobacteria</taxon>
        <taxon>Enterobacterales</taxon>
        <taxon>Enterobacteriaceae</taxon>
        <taxon>Salmonella</taxon>
    </lineage>
</organism>
<feature type="non-terminal residue" evidence="1">
    <location>
        <position position="1"/>
    </location>
</feature>
<evidence type="ECO:0000313" key="1">
    <source>
        <dbReference type="EMBL" id="EBN4408199.1"/>
    </source>
</evidence>
<dbReference type="AlphaFoldDB" id="A0A5T8BSR5"/>
<proteinExistence type="predicted"/>
<reference evidence="1" key="1">
    <citation type="submission" date="2018-07" db="EMBL/GenBank/DDBJ databases">
        <authorList>
            <consortium name="PulseNet: The National Subtyping Network for Foodborne Disease Surveillance"/>
            <person name="Tarr C.L."/>
            <person name="Trees E."/>
            <person name="Katz L.S."/>
            <person name="Carleton-Romer H.A."/>
            <person name="Stroika S."/>
            <person name="Kucerova Z."/>
            <person name="Roache K.F."/>
            <person name="Sabol A.L."/>
            <person name="Besser J."/>
            <person name="Gerner-Smidt P."/>
        </authorList>
    </citation>
    <scope>NUCLEOTIDE SEQUENCE</scope>
    <source>
        <strain evidence="1">PNUSAS044820</strain>
    </source>
</reference>
<accession>A0A5T8BSR5</accession>
<comment type="caution">
    <text evidence="1">The sequence shown here is derived from an EMBL/GenBank/DDBJ whole genome shotgun (WGS) entry which is preliminary data.</text>
</comment>
<dbReference type="EMBL" id="AAGFSN010000033">
    <property type="protein sequence ID" value="EBN4408199.1"/>
    <property type="molecule type" value="Genomic_DNA"/>
</dbReference>
<sequence length="70" mass="7500">VAAATGEMLAKTGIETWRQAMNCWLSSLPWWLAVLLASSTQPVACTCMRVAHGSEAILPRSIARGSSLQL</sequence>
<name>A0A5T8BSR5_SALER</name>
<gene>
    <name evidence="1" type="ORF">DSA26_24710</name>
</gene>